<dbReference type="InterPro" id="IPR014756">
    <property type="entry name" value="Ig_E-set"/>
</dbReference>
<dbReference type="SUPFAM" id="SSF50965">
    <property type="entry name" value="Galactose oxidase, central domain"/>
    <property type="match status" value="1"/>
</dbReference>
<dbReference type="InterPro" id="IPR015915">
    <property type="entry name" value="Kelch-typ_b-propeller"/>
</dbReference>
<feature type="domain" description="Glycosyl hydrolase family 98 putative carbohydrate-binding module" evidence="3">
    <location>
        <begin position="48"/>
        <end position="195"/>
    </location>
</feature>
<evidence type="ECO:0000256" key="2">
    <source>
        <dbReference type="SAM" id="SignalP"/>
    </source>
</evidence>
<dbReference type="SUPFAM" id="SSF81296">
    <property type="entry name" value="E set domains"/>
    <property type="match status" value="1"/>
</dbReference>
<evidence type="ECO:0000256" key="1">
    <source>
        <dbReference type="SAM" id="MobiDB-lite"/>
    </source>
</evidence>
<dbReference type="SUPFAM" id="SSF49785">
    <property type="entry name" value="Galactose-binding domain-like"/>
    <property type="match status" value="2"/>
</dbReference>
<protein>
    <submittedName>
        <fullName evidence="4">N-acetylneuraminate epimerase</fullName>
        <ecNumber evidence="4">5.1.3.24</ecNumber>
    </submittedName>
</protein>
<keyword evidence="5" id="KW-1185">Reference proteome</keyword>
<dbReference type="InterPro" id="IPR013222">
    <property type="entry name" value="Glyco_hyd_98_carb-bd"/>
</dbReference>
<dbReference type="InterPro" id="IPR008979">
    <property type="entry name" value="Galactose-bd-like_sf"/>
</dbReference>
<dbReference type="SMART" id="SM00612">
    <property type="entry name" value="Kelch"/>
    <property type="match status" value="5"/>
</dbReference>
<dbReference type="Gene3D" id="2.60.120.1060">
    <property type="entry name" value="NPCBM/NEW2 domain"/>
    <property type="match status" value="1"/>
</dbReference>
<dbReference type="OrthoDB" id="246387at2"/>
<dbReference type="InterPro" id="IPR015202">
    <property type="entry name" value="GO-like_E_set"/>
</dbReference>
<dbReference type="InterPro" id="IPR011043">
    <property type="entry name" value="Gal_Oxase/kelch_b-propeller"/>
</dbReference>
<dbReference type="PANTHER" id="PTHR32208:SF21">
    <property type="entry name" value="LOW QUALITY PROTEIN: ALDEHYDE OXIDASE GLOX-LIKE"/>
    <property type="match status" value="1"/>
</dbReference>
<organism evidence="4 5">
    <name type="scientific">Saltatorellus ferox</name>
    <dbReference type="NCBI Taxonomy" id="2528018"/>
    <lineage>
        <taxon>Bacteria</taxon>
        <taxon>Pseudomonadati</taxon>
        <taxon>Planctomycetota</taxon>
        <taxon>Planctomycetia</taxon>
        <taxon>Planctomycetia incertae sedis</taxon>
        <taxon>Saltatorellus</taxon>
    </lineage>
</organism>
<dbReference type="Gene3D" id="2.60.120.260">
    <property type="entry name" value="Galactose-binding domain-like"/>
    <property type="match status" value="1"/>
</dbReference>
<evidence type="ECO:0000259" key="3">
    <source>
        <dbReference type="SMART" id="SM00776"/>
    </source>
</evidence>
<dbReference type="Proteomes" id="UP000320390">
    <property type="component" value="Chromosome"/>
</dbReference>
<dbReference type="RefSeq" id="WP_145196111.1">
    <property type="nucleotide sequence ID" value="NZ_CP036434.1"/>
</dbReference>
<dbReference type="AlphaFoldDB" id="A0A518EPY7"/>
<dbReference type="InterPro" id="IPR006652">
    <property type="entry name" value="Kelch_1"/>
</dbReference>
<accession>A0A518EPY7</accession>
<dbReference type="Gene3D" id="2.60.40.10">
    <property type="entry name" value="Immunoglobulins"/>
    <property type="match status" value="1"/>
</dbReference>
<dbReference type="Pfam" id="PF08305">
    <property type="entry name" value="NPCBM"/>
    <property type="match status" value="1"/>
</dbReference>
<dbReference type="PANTHER" id="PTHR32208">
    <property type="entry name" value="SECRETED PROTEIN-RELATED"/>
    <property type="match status" value="1"/>
</dbReference>
<dbReference type="EC" id="5.1.3.24" evidence="4"/>
<dbReference type="GO" id="GO:0016853">
    <property type="term" value="F:isomerase activity"/>
    <property type="evidence" value="ECO:0007669"/>
    <property type="project" value="UniProtKB-KW"/>
</dbReference>
<proteinExistence type="predicted"/>
<dbReference type="Pfam" id="PF24681">
    <property type="entry name" value="Kelch_KLHDC2_KLHL20_DRC7"/>
    <property type="match status" value="1"/>
</dbReference>
<dbReference type="EMBL" id="CP036434">
    <property type="protein sequence ID" value="QDV06155.1"/>
    <property type="molecule type" value="Genomic_DNA"/>
</dbReference>
<evidence type="ECO:0000313" key="4">
    <source>
        <dbReference type="EMBL" id="QDV06155.1"/>
    </source>
</evidence>
<dbReference type="SUPFAM" id="SSF117281">
    <property type="entry name" value="Kelch motif"/>
    <property type="match status" value="1"/>
</dbReference>
<evidence type="ECO:0000313" key="5">
    <source>
        <dbReference type="Proteomes" id="UP000320390"/>
    </source>
</evidence>
<dbReference type="InterPro" id="IPR038637">
    <property type="entry name" value="NPCBM_sf"/>
</dbReference>
<dbReference type="InterPro" id="IPR037293">
    <property type="entry name" value="Gal_Oxidase_central_sf"/>
</dbReference>
<gene>
    <name evidence="4" type="primary">nanM_1</name>
    <name evidence="4" type="ORF">Poly30_16600</name>
</gene>
<feature type="signal peptide" evidence="2">
    <location>
        <begin position="1"/>
        <end position="28"/>
    </location>
</feature>
<dbReference type="CDD" id="cd02851">
    <property type="entry name" value="E_set_GO_C"/>
    <property type="match status" value="1"/>
</dbReference>
<feature type="region of interest" description="Disordered" evidence="1">
    <location>
        <begin position="240"/>
        <end position="261"/>
    </location>
</feature>
<dbReference type="Pfam" id="PF09118">
    <property type="entry name" value="GO-like_E_set"/>
    <property type="match status" value="1"/>
</dbReference>
<feature type="chain" id="PRO_5021896994" evidence="2">
    <location>
        <begin position="29"/>
        <end position="1134"/>
    </location>
</feature>
<sequence precursor="true">MSILHRALAKPVLSGLAFVAISAVSAPAASQITPSRSVSIPPAVNRPPTSATYVLSDLTPLFTEGSLGPVERNQSVGGLGANDGTPLVIGGQSFSKGLGTRAPSVIAYDLGGTGVYFSAWVGLDDAAPAGGSARFQVLGDGALLYDSGLRLDTNPALFTGRIDVRGVRELLLVTLDADDGFTSDHADWAQPVLVSKGRQPVRDGRAIRRVRGQWEPVLSWPVQPIHATLLPDGSILSHAGVAASGPGDPSPGASHDSTRVDVSDPATFSHFTVDHPTEELYGSGQARLADGTLLGLGGFAGRNGGAASGQPFGRDQASLFLEGSGAWIPAATMESARWGTTALTLGDGSVLALGGSDAAAPGALRPEVFLGGAWRTLLGVDLSGYLSVGNAPLDLTYPRAHVAPDGRVFWSGWDEKMGMIDARTGTGAWSFQSTREGIRRAWGTSTQVRPDYVVLSGGVDQIASNGSAVRSALRCSLGGANPTVQAVDPMLFRRADHNATILADGTMLVTGGNAGHADGVSASPWRVGEIFDPVTGKWSLTSRARRARGFRSAALLLPDGRVWTGGGQDPLSAQVYTPPYLFRSDTSGSLAPRPLIQSAPDVAAYSQTFAVGMASGAAISRVTLVRLGSSTHGTNSDQRFLELGFSQAGATLSVTAPARGHEAPPGHYMLFAFDGVGVPSVARIVRFGPPRPTAWQLLTSTNGSAPLARHETAAVTVGGKFYLIGGRGFRPTQEYDPVNRTWTSVGVPPFEMHHFQPVVVDGLVYVVGAFTGGYPNEQNVVSVYTWDPQTNVWQVVSSVPAARARGSAGTAIHDGKIYLVGGNNQGHNGGARPWFDCFDPATNTWTVLPDAPRARDHFLASVVGNRLVLAGGRTTDLPNPFDKTIPEVDVYDFTTGLWKTLAENLPTERAGTMAVPIGRHVVVMGGESNAMTPAHGEVEALDVFAERWTTLPSLVTPRHSGGVGVLDGRVFLAAGSGNQGGTPELGTAELLAASDVLAAEPLNLIVNGGFQRGLDGWAVAGGGELVADAGIAAPSLRLVAGSVQRTAPGQPGQAYASRMLYRLTAGGSAALRIEYLNSGGSVIGQAQSALSVSAAWRTAEVLFSAPAGTAALRVVAAVSGSAELTVDDLTLALR</sequence>
<dbReference type="Gene3D" id="2.130.10.80">
    <property type="entry name" value="Galactose oxidase/kelch, beta-propeller"/>
    <property type="match status" value="1"/>
</dbReference>
<dbReference type="InterPro" id="IPR013783">
    <property type="entry name" value="Ig-like_fold"/>
</dbReference>
<keyword evidence="2" id="KW-0732">Signal</keyword>
<name>A0A518EPY7_9BACT</name>
<dbReference type="SMART" id="SM00776">
    <property type="entry name" value="NPCBM"/>
    <property type="match status" value="1"/>
</dbReference>
<reference evidence="4 5" key="1">
    <citation type="submission" date="2019-02" db="EMBL/GenBank/DDBJ databases">
        <title>Deep-cultivation of Planctomycetes and their phenomic and genomic characterization uncovers novel biology.</title>
        <authorList>
            <person name="Wiegand S."/>
            <person name="Jogler M."/>
            <person name="Boedeker C."/>
            <person name="Pinto D."/>
            <person name="Vollmers J."/>
            <person name="Rivas-Marin E."/>
            <person name="Kohn T."/>
            <person name="Peeters S.H."/>
            <person name="Heuer A."/>
            <person name="Rast P."/>
            <person name="Oberbeckmann S."/>
            <person name="Bunk B."/>
            <person name="Jeske O."/>
            <person name="Meyerdierks A."/>
            <person name="Storesund J.E."/>
            <person name="Kallscheuer N."/>
            <person name="Luecker S."/>
            <person name="Lage O.M."/>
            <person name="Pohl T."/>
            <person name="Merkel B.J."/>
            <person name="Hornburger P."/>
            <person name="Mueller R.-W."/>
            <person name="Bruemmer F."/>
            <person name="Labrenz M."/>
            <person name="Spormann A.M."/>
            <person name="Op den Camp H."/>
            <person name="Overmann J."/>
            <person name="Amann R."/>
            <person name="Jetten M.S.M."/>
            <person name="Mascher T."/>
            <person name="Medema M.H."/>
            <person name="Devos D.P."/>
            <person name="Kaster A.-K."/>
            <person name="Ovreas L."/>
            <person name="Rohde M."/>
            <person name="Galperin M.Y."/>
            <person name="Jogler C."/>
        </authorList>
    </citation>
    <scope>NUCLEOTIDE SEQUENCE [LARGE SCALE GENOMIC DNA]</scope>
    <source>
        <strain evidence="4 5">Poly30</strain>
    </source>
</reference>
<dbReference type="Gene3D" id="2.120.10.80">
    <property type="entry name" value="Kelch-type beta propeller"/>
    <property type="match status" value="2"/>
</dbReference>
<keyword evidence="4" id="KW-0413">Isomerase</keyword>